<dbReference type="AlphaFoldDB" id="D2QT07"/>
<accession>D2QT07</accession>
<gene>
    <name evidence="1" type="ordered locus">Slin_5977</name>
</gene>
<dbReference type="RefSeq" id="WP_012930429.1">
    <property type="nucleotide sequence ID" value="NC_013730.1"/>
</dbReference>
<keyword evidence="2" id="KW-1185">Reference proteome</keyword>
<evidence type="ECO:0000313" key="1">
    <source>
        <dbReference type="EMBL" id="ADB41939.1"/>
    </source>
</evidence>
<reference evidence="1 2" key="1">
    <citation type="journal article" date="2010" name="Stand. Genomic Sci.">
        <title>Complete genome sequence of Spirosoma linguale type strain (1).</title>
        <authorList>
            <person name="Lail K."/>
            <person name="Sikorski J."/>
            <person name="Saunders E."/>
            <person name="Lapidus A."/>
            <person name="Glavina Del Rio T."/>
            <person name="Copeland A."/>
            <person name="Tice H."/>
            <person name="Cheng J.-F."/>
            <person name="Lucas S."/>
            <person name="Nolan M."/>
            <person name="Bruce D."/>
            <person name="Goodwin L."/>
            <person name="Pitluck S."/>
            <person name="Ivanova N."/>
            <person name="Mavromatis K."/>
            <person name="Ovchinnikova G."/>
            <person name="Pati A."/>
            <person name="Chen A."/>
            <person name="Palaniappan K."/>
            <person name="Land M."/>
            <person name="Hauser L."/>
            <person name="Chang Y.-J."/>
            <person name="Jeffries C.D."/>
            <person name="Chain P."/>
            <person name="Brettin T."/>
            <person name="Detter J.C."/>
            <person name="Schuetze A."/>
            <person name="Rohde M."/>
            <person name="Tindall B.J."/>
            <person name="Goeker M."/>
            <person name="Bristow J."/>
            <person name="Eisen J.A."/>
            <person name="Markowitz V."/>
            <person name="Hugenholtz P."/>
            <person name="Kyrpides N.C."/>
            <person name="Klenk H.-P."/>
            <person name="Chen F."/>
        </authorList>
    </citation>
    <scope>NUCLEOTIDE SEQUENCE [LARGE SCALE GENOMIC DNA]</scope>
    <source>
        <strain evidence="2">ATCC 33905 / DSM 74 / LMG 10896 / Claus 1</strain>
    </source>
</reference>
<evidence type="ECO:0000313" key="2">
    <source>
        <dbReference type="Proteomes" id="UP000002028"/>
    </source>
</evidence>
<organism evidence="1 2">
    <name type="scientific">Spirosoma linguale (strain ATCC 33905 / DSM 74 / LMG 10896 / Claus 1)</name>
    <dbReference type="NCBI Taxonomy" id="504472"/>
    <lineage>
        <taxon>Bacteria</taxon>
        <taxon>Pseudomonadati</taxon>
        <taxon>Bacteroidota</taxon>
        <taxon>Cytophagia</taxon>
        <taxon>Cytophagales</taxon>
        <taxon>Cytophagaceae</taxon>
        <taxon>Spirosoma</taxon>
    </lineage>
</organism>
<sequence>MKKQFAIKPAQVVKAISNSIAKSESANLLKFLGDTPRCCSEWDLGPSGKIVATR</sequence>
<dbReference type="STRING" id="504472.Slin_5977"/>
<dbReference type="EMBL" id="CP001769">
    <property type="protein sequence ID" value="ADB41939.1"/>
    <property type="molecule type" value="Genomic_DNA"/>
</dbReference>
<proteinExistence type="predicted"/>
<dbReference type="HOGENOM" id="CLU_3048134_0_0_10"/>
<dbReference type="KEGG" id="sli:Slin_5977"/>
<protein>
    <submittedName>
        <fullName evidence="1">Uncharacterized protein</fullName>
    </submittedName>
</protein>
<name>D2QT07_SPILD</name>
<dbReference type="Proteomes" id="UP000002028">
    <property type="component" value="Chromosome"/>
</dbReference>